<dbReference type="eggNOG" id="ENOG5031KX4">
    <property type="taxonomic scope" value="Bacteria"/>
</dbReference>
<evidence type="ECO:0000313" key="1">
    <source>
        <dbReference type="EMBL" id="AFQ42435.1"/>
    </source>
</evidence>
<dbReference type="EMBL" id="CP003629">
    <property type="protein sequence ID" value="AFQ42435.1"/>
    <property type="molecule type" value="Genomic_DNA"/>
</dbReference>
<reference evidence="1 2" key="1">
    <citation type="journal article" date="2012" name="J. Bacteriol.">
        <title>Complete genome sequences of Desulfosporosinus orientis DSM765T, Desulfosporosinus youngiae DSM17734T, Desulfosporosinus meridiei DSM13257T, and Desulfosporosinus acidiphilus DSM22704T.</title>
        <authorList>
            <person name="Pester M."/>
            <person name="Brambilla E."/>
            <person name="Alazard D."/>
            <person name="Rattei T."/>
            <person name="Weinmaier T."/>
            <person name="Han J."/>
            <person name="Lucas S."/>
            <person name="Lapidus A."/>
            <person name="Cheng J.F."/>
            <person name="Goodwin L."/>
            <person name="Pitluck S."/>
            <person name="Peters L."/>
            <person name="Ovchinnikova G."/>
            <person name="Teshima H."/>
            <person name="Detter J.C."/>
            <person name="Han C.S."/>
            <person name="Tapia R."/>
            <person name="Land M.L."/>
            <person name="Hauser L."/>
            <person name="Kyrpides N.C."/>
            <person name="Ivanova N.N."/>
            <person name="Pagani I."/>
            <person name="Huntmann M."/>
            <person name="Wei C.L."/>
            <person name="Davenport K.W."/>
            <person name="Daligault H."/>
            <person name="Chain P.S."/>
            <person name="Chen A."/>
            <person name="Mavromatis K."/>
            <person name="Markowitz V."/>
            <person name="Szeto E."/>
            <person name="Mikhailova N."/>
            <person name="Pati A."/>
            <person name="Wagner M."/>
            <person name="Woyke T."/>
            <person name="Ollivier B."/>
            <person name="Klenk H.P."/>
            <person name="Spring S."/>
            <person name="Loy A."/>
        </authorList>
    </citation>
    <scope>NUCLEOTIDE SEQUENCE [LARGE SCALE GENOMIC DNA]</scope>
    <source>
        <strain evidence="2">ATCC BAA-275 / DSM 13257 / NCIMB 13706 / S10</strain>
    </source>
</reference>
<reference evidence="2" key="2">
    <citation type="submission" date="2012-08" db="EMBL/GenBank/DDBJ databases">
        <title>Finished genome of Desulfosporosinus meridiei DSM 13257.</title>
        <authorList>
            <person name="Huntemann M."/>
            <person name="Wei C.-L."/>
            <person name="Han J."/>
            <person name="Detter J.C."/>
            <person name="Han C."/>
            <person name="Davenport K."/>
            <person name="Daligault H."/>
            <person name="Erkkila T."/>
            <person name="Gu W."/>
            <person name="Munk A.C.C."/>
            <person name="Teshima H."/>
            <person name="Xu Y."/>
            <person name="Chain P."/>
            <person name="Tapia R."/>
            <person name="Chen A."/>
            <person name="Krypides N."/>
            <person name="Mavromatis K."/>
            <person name="Markowitz V."/>
            <person name="Szeto E."/>
            <person name="Ivanova N."/>
            <person name="Mikhailova N."/>
            <person name="Ovchinnikova G."/>
            <person name="Pagani I."/>
            <person name="Pati A."/>
            <person name="Goodwin L."/>
            <person name="Peters L."/>
            <person name="Pitluck S."/>
            <person name="Woyke T."/>
            <person name="Pester M."/>
            <person name="Spring S."/>
            <person name="Ollivier B."/>
            <person name="Rattei T."/>
            <person name="Klenk H.-P."/>
            <person name="Wagner M."/>
            <person name="Loy A."/>
        </authorList>
    </citation>
    <scope>NUCLEOTIDE SEQUENCE [LARGE SCALE GENOMIC DNA]</scope>
    <source>
        <strain evidence="2">ATCC BAA-275 / DSM 13257 / NCIMB 13706 / S10</strain>
    </source>
</reference>
<accession>J7ILK6</accession>
<keyword evidence="2" id="KW-1185">Reference proteome</keyword>
<dbReference type="STRING" id="768704.Desmer_0379"/>
<protein>
    <submittedName>
        <fullName evidence="1">Uncharacterized protein</fullName>
    </submittedName>
</protein>
<gene>
    <name evidence="1" type="ordered locus">Desmer_0379</name>
</gene>
<dbReference type="RefSeq" id="WP_014901357.1">
    <property type="nucleotide sequence ID" value="NC_018515.1"/>
</dbReference>
<dbReference type="OrthoDB" id="2082864at2"/>
<dbReference type="HOGENOM" id="CLU_557476_0_0_9"/>
<dbReference type="AlphaFoldDB" id="J7ILK6"/>
<sequence>MCDADLISEKIKSVLPIFVSKEALPLLNKEGLCKQLLGIMRISDKILSEVEIENIVSNYVFVSELVRNDLREIDIRLAELKTLDAATPSEDDYKHKKYRYFAGLNRNAKAEIIDFYSNKLIDFSVENKSFKYTERKDDGLTMLFLDGRYEYAHFKRYFDFQHDFSTEAKMRFIPGIDLTKIEKTVTKYIDLKVSSPEAYQEEIARMVTENQCIEYVRDKVSNNHYLSRRREIFDILVGLFNEKRYQAFIALAVLQLEGLFYDCCSIIAKKELGNKAGTLVEKAEKVYSDSRVLELSVYPYFAYDVPDLRNEVAHNGIILGKDLQSIANEIVLDLYSIVYWACHLSNDKYIPLLMTMDKINEVPDADEEQVVETLFCEFYSCYQISNREFIDVLKSPENYQTEIDYYKPPADCSTGQSLEESVTFLSSKVKSEGFWKFILQHIDIDKEHIKGKPYDFIDFVVHFKNAFIPILGKGTPEKIACQEVARLLKPFEEADKVKAGV</sequence>
<name>J7ILK6_DESMD</name>
<proteinExistence type="predicted"/>
<dbReference type="Proteomes" id="UP000005262">
    <property type="component" value="Chromosome"/>
</dbReference>
<organism evidence="1 2">
    <name type="scientific">Desulfosporosinus meridiei (strain ATCC BAA-275 / DSM 13257 / KCTC 12902 / NCIMB 13706 / S10)</name>
    <dbReference type="NCBI Taxonomy" id="768704"/>
    <lineage>
        <taxon>Bacteria</taxon>
        <taxon>Bacillati</taxon>
        <taxon>Bacillota</taxon>
        <taxon>Clostridia</taxon>
        <taxon>Eubacteriales</taxon>
        <taxon>Desulfitobacteriaceae</taxon>
        <taxon>Desulfosporosinus</taxon>
    </lineage>
</organism>
<dbReference type="KEGG" id="dmi:Desmer_0379"/>
<evidence type="ECO:0000313" key="2">
    <source>
        <dbReference type="Proteomes" id="UP000005262"/>
    </source>
</evidence>